<evidence type="ECO:0000313" key="2">
    <source>
        <dbReference type="WBParaSite" id="PSU_v2.g6584.t1"/>
    </source>
</evidence>
<dbReference type="Proteomes" id="UP000887577">
    <property type="component" value="Unplaced"/>
</dbReference>
<reference evidence="2" key="1">
    <citation type="submission" date="2022-11" db="UniProtKB">
        <authorList>
            <consortium name="WormBaseParasite"/>
        </authorList>
    </citation>
    <scope>IDENTIFICATION</scope>
</reference>
<dbReference type="AlphaFoldDB" id="A0A914Z2K3"/>
<name>A0A914Z2K3_9BILA</name>
<evidence type="ECO:0000313" key="1">
    <source>
        <dbReference type="Proteomes" id="UP000887577"/>
    </source>
</evidence>
<sequence>MAAFKHHESNKSMEEVEIDVQTSVASPLLFCRKQCFKTETIWTIFWRDHEDIFGVTDGETKIFEKKIPIAERMKFCGNVSASLLTEKWRKIFTDAAFKLTFKDDDEDELEVEMTHGTVTLQRIEEPGHIKAIFNEMVEAYNKISPPQKTRRTRDPPTGVQFSDIITKI</sequence>
<keyword evidence="1" id="KW-1185">Reference proteome</keyword>
<organism evidence="1 2">
    <name type="scientific">Panagrolaimus superbus</name>
    <dbReference type="NCBI Taxonomy" id="310955"/>
    <lineage>
        <taxon>Eukaryota</taxon>
        <taxon>Metazoa</taxon>
        <taxon>Ecdysozoa</taxon>
        <taxon>Nematoda</taxon>
        <taxon>Chromadorea</taxon>
        <taxon>Rhabditida</taxon>
        <taxon>Tylenchina</taxon>
        <taxon>Panagrolaimomorpha</taxon>
        <taxon>Panagrolaimoidea</taxon>
        <taxon>Panagrolaimidae</taxon>
        <taxon>Panagrolaimus</taxon>
    </lineage>
</organism>
<protein>
    <submittedName>
        <fullName evidence="2">Bet v I/Major latex protein domain-containing protein</fullName>
    </submittedName>
</protein>
<accession>A0A914Z2K3</accession>
<proteinExistence type="predicted"/>
<dbReference type="WBParaSite" id="PSU_v2.g6584.t1">
    <property type="protein sequence ID" value="PSU_v2.g6584.t1"/>
    <property type="gene ID" value="PSU_v2.g6584"/>
</dbReference>